<keyword evidence="3" id="KW-0732">Signal</keyword>
<dbReference type="GO" id="GO:0046872">
    <property type="term" value="F:metal ion binding"/>
    <property type="evidence" value="ECO:0007669"/>
    <property type="project" value="UniProtKB-KW"/>
</dbReference>
<gene>
    <name evidence="5" type="primary">betC_64</name>
    <name evidence="5" type="ORF">SCARR_04544</name>
</gene>
<keyword evidence="2" id="KW-0378">Hydrolase</keyword>
<dbReference type="PANTHER" id="PTHR45953:SF1">
    <property type="entry name" value="IDURONATE 2-SULFATASE"/>
    <property type="match status" value="1"/>
</dbReference>
<keyword evidence="1" id="KW-0479">Metal-binding</keyword>
<evidence type="ECO:0000313" key="6">
    <source>
        <dbReference type="Proteomes" id="UP000346198"/>
    </source>
</evidence>
<feature type="domain" description="Sulfatase N-terminal" evidence="4">
    <location>
        <begin position="26"/>
        <end position="445"/>
    </location>
</feature>
<dbReference type="GO" id="GO:0008484">
    <property type="term" value="F:sulfuric ester hydrolase activity"/>
    <property type="evidence" value="ECO:0007669"/>
    <property type="project" value="TreeGrafter"/>
</dbReference>
<proteinExistence type="predicted"/>
<evidence type="ECO:0000256" key="1">
    <source>
        <dbReference type="ARBA" id="ARBA00022723"/>
    </source>
</evidence>
<evidence type="ECO:0000256" key="2">
    <source>
        <dbReference type="ARBA" id="ARBA00022801"/>
    </source>
</evidence>
<organism evidence="5 6">
    <name type="scientific">Pontiella sulfatireligans</name>
    <dbReference type="NCBI Taxonomy" id="2750658"/>
    <lineage>
        <taxon>Bacteria</taxon>
        <taxon>Pseudomonadati</taxon>
        <taxon>Kiritimatiellota</taxon>
        <taxon>Kiritimatiellia</taxon>
        <taxon>Kiritimatiellales</taxon>
        <taxon>Pontiellaceae</taxon>
        <taxon>Pontiella</taxon>
    </lineage>
</organism>
<evidence type="ECO:0000256" key="3">
    <source>
        <dbReference type="SAM" id="SignalP"/>
    </source>
</evidence>
<keyword evidence="6" id="KW-1185">Reference proteome</keyword>
<dbReference type="SUPFAM" id="SSF53649">
    <property type="entry name" value="Alkaline phosphatase-like"/>
    <property type="match status" value="1"/>
</dbReference>
<dbReference type="GO" id="GO:0005737">
    <property type="term" value="C:cytoplasm"/>
    <property type="evidence" value="ECO:0007669"/>
    <property type="project" value="TreeGrafter"/>
</dbReference>
<feature type="signal peptide" evidence="3">
    <location>
        <begin position="1"/>
        <end position="23"/>
    </location>
</feature>
<dbReference type="AlphaFoldDB" id="A0A6C2UT75"/>
<protein>
    <submittedName>
        <fullName evidence="5">Choline-sulfatase</fullName>
    </submittedName>
</protein>
<dbReference type="CDD" id="cd16153">
    <property type="entry name" value="sulfatase_like"/>
    <property type="match status" value="1"/>
</dbReference>
<dbReference type="Gene3D" id="3.40.720.10">
    <property type="entry name" value="Alkaline Phosphatase, subunit A"/>
    <property type="match status" value="1"/>
</dbReference>
<evidence type="ECO:0000259" key="4">
    <source>
        <dbReference type="Pfam" id="PF00884"/>
    </source>
</evidence>
<dbReference type="Proteomes" id="UP000346198">
    <property type="component" value="Unassembled WGS sequence"/>
</dbReference>
<reference evidence="5 6" key="1">
    <citation type="submission" date="2019-04" db="EMBL/GenBank/DDBJ databases">
        <authorList>
            <person name="Van Vliet M D."/>
        </authorList>
    </citation>
    <scope>NUCLEOTIDE SEQUENCE [LARGE SCALE GENOMIC DNA]</scope>
    <source>
        <strain evidence="5 6">F21</strain>
    </source>
</reference>
<name>A0A6C2UT75_9BACT</name>
<dbReference type="EMBL" id="CAAHFH010000002">
    <property type="protein sequence ID" value="VGO22461.1"/>
    <property type="molecule type" value="Genomic_DNA"/>
</dbReference>
<dbReference type="Pfam" id="PF00884">
    <property type="entry name" value="Sulfatase"/>
    <property type="match status" value="1"/>
</dbReference>
<dbReference type="RefSeq" id="WP_136063839.1">
    <property type="nucleotide sequence ID" value="NZ_CAAHFH010000002.1"/>
</dbReference>
<dbReference type="InterPro" id="IPR000917">
    <property type="entry name" value="Sulfatase_N"/>
</dbReference>
<dbReference type="InterPro" id="IPR017850">
    <property type="entry name" value="Alkaline_phosphatase_core_sf"/>
</dbReference>
<feature type="chain" id="PRO_5028826118" evidence="3">
    <location>
        <begin position="24"/>
        <end position="608"/>
    </location>
</feature>
<dbReference type="PANTHER" id="PTHR45953">
    <property type="entry name" value="IDURONATE 2-SULFATASE"/>
    <property type="match status" value="1"/>
</dbReference>
<sequence>MSTRQLNYIAGCVAALCVANAVADKPNILWIVTDDQRPDSLACFNEAVSGTKLSPLGYVMSPNVDQLAKQGTLFTQAYCNAPACAPSRASMHYGQYPFRSGVYGFEQTHQAAESCKQTVPQVMRSAGYKTAEFGKHGYYIFDWGPGLTWNTVDQYDHSVDAKNDLRKKGLTDYFPDSKKVNGKKIGKQEVFHYPDGTVKEFCIDAVKGQEIPPEDIALRKEVDAELDIIRAYTREQSTMIIGGQSPQPPEKTIDGQIASAMINYLEDEADADQPQFIHLGFHFPHSPVLAPKKYRDLFMAKEKEIPYTIPDFSPAEVEKMPPQLQLLYKKMNFSGLTKAEKLQAIRDYYAFCAHGDAQVGRAIGAFLNYCKKSSNDWIIVYVCGDHSWHLGEQGIEAKFAPWDHSTHNAMIAASSIKGLFPKGAHNDNLVEFVDCAPTFYEAAGIKTDAPDYAYLDGSSLRKSAKGQAKREYIVGEINHVVGPRAYMRSKDFAFSMKTREKNGKPGDKWGHLPGEGIKWALECPRAQAELCLYDLRSDPGEHWNVANDPKYAPLADWFRQKLGNIVLGDRRAEVNWRKENDYVVTDFALGADDKKLDIPASLIPEPTR</sequence>
<accession>A0A6C2UT75</accession>
<evidence type="ECO:0000313" key="5">
    <source>
        <dbReference type="EMBL" id="VGO22461.1"/>
    </source>
</evidence>